<feature type="transmembrane region" description="Helical" evidence="1">
    <location>
        <begin position="52"/>
        <end position="73"/>
    </location>
</feature>
<evidence type="ECO:0000256" key="1">
    <source>
        <dbReference type="SAM" id="Phobius"/>
    </source>
</evidence>
<dbReference type="AlphaFoldDB" id="A0A2T3P8U1"/>
<sequence length="92" mass="11269">MSLFRDFLFFIYNAFSMSFRILVILFFAVMAFTLIDFVTLEEAKPFEYYVNLYVILSVLAIFGTFSWVIHMFFKHFFRIKRLEKYHRDDMSD</sequence>
<accession>A0A2T3P8U1</accession>
<protein>
    <submittedName>
        <fullName evidence="2">Uncharacterized protein</fullName>
    </submittedName>
</protein>
<keyword evidence="3" id="KW-1185">Reference proteome</keyword>
<reference evidence="2 3" key="1">
    <citation type="submission" date="2018-01" db="EMBL/GenBank/DDBJ databases">
        <title>Whole genome sequencing of Histamine producing bacteria.</title>
        <authorList>
            <person name="Butler K."/>
        </authorList>
    </citation>
    <scope>NUCLEOTIDE SEQUENCE [LARGE SCALE GENOMIC DNA]</scope>
    <source>
        <strain evidence="2 3">DSM 24669</strain>
    </source>
</reference>
<evidence type="ECO:0000313" key="3">
    <source>
        <dbReference type="Proteomes" id="UP000240481"/>
    </source>
</evidence>
<dbReference type="EMBL" id="PYLZ01000003">
    <property type="protein sequence ID" value="PSW25281.1"/>
    <property type="molecule type" value="Genomic_DNA"/>
</dbReference>
<dbReference type="Proteomes" id="UP000240481">
    <property type="component" value="Unassembled WGS sequence"/>
</dbReference>
<proteinExistence type="predicted"/>
<name>A0A2T3P8U1_9GAMM</name>
<comment type="caution">
    <text evidence="2">The sequence shown here is derived from an EMBL/GenBank/DDBJ whole genome shotgun (WGS) entry which is preliminary data.</text>
</comment>
<gene>
    <name evidence="2" type="ORF">C9I94_06380</name>
</gene>
<keyword evidence="1" id="KW-0812">Transmembrane</keyword>
<organism evidence="2 3">
    <name type="scientific">Photobacterium swingsii</name>
    <dbReference type="NCBI Taxonomy" id="680026"/>
    <lineage>
        <taxon>Bacteria</taxon>
        <taxon>Pseudomonadati</taxon>
        <taxon>Pseudomonadota</taxon>
        <taxon>Gammaproteobacteria</taxon>
        <taxon>Vibrionales</taxon>
        <taxon>Vibrionaceae</taxon>
        <taxon>Photobacterium</taxon>
    </lineage>
</organism>
<evidence type="ECO:0000313" key="2">
    <source>
        <dbReference type="EMBL" id="PSW25281.1"/>
    </source>
</evidence>
<keyword evidence="1" id="KW-1133">Transmembrane helix</keyword>
<keyword evidence="1" id="KW-0472">Membrane</keyword>